<dbReference type="Proteomes" id="UP000223913">
    <property type="component" value="Unassembled WGS sequence"/>
</dbReference>
<sequence length="130" mass="14839">MIESHVTVLVLTDDSEHFASIKSLVRQRAQSAVFIPAFNEADFRKKFSWLPATFLIVRAELLSDGLQQFLEDVQAKDRSIVSRFQADDLNALPVTLKIVYENNFRSVSILQAERKSSLAEQKRQALSSRR</sequence>
<dbReference type="AlphaFoldDB" id="A0A2D0N0R0"/>
<evidence type="ECO:0000313" key="1">
    <source>
        <dbReference type="EMBL" id="PHN02111.1"/>
    </source>
</evidence>
<evidence type="ECO:0000313" key="2">
    <source>
        <dbReference type="Proteomes" id="UP000223913"/>
    </source>
</evidence>
<protein>
    <submittedName>
        <fullName evidence="1">Uncharacterized protein</fullName>
    </submittedName>
</protein>
<reference evidence="1 2" key="1">
    <citation type="submission" date="2017-10" db="EMBL/GenBank/DDBJ databases">
        <title>The draft genome sequence of Lewinella nigricans NBRC 102662.</title>
        <authorList>
            <person name="Wang K."/>
        </authorList>
    </citation>
    <scope>NUCLEOTIDE SEQUENCE [LARGE SCALE GENOMIC DNA]</scope>
    <source>
        <strain evidence="1 2">NBRC 102662</strain>
    </source>
</reference>
<organism evidence="1 2">
    <name type="scientific">Flavilitoribacter nigricans (strain ATCC 23147 / DSM 23189 / NBRC 102662 / NCIMB 1420 / SS-2)</name>
    <name type="common">Lewinella nigricans</name>
    <dbReference type="NCBI Taxonomy" id="1122177"/>
    <lineage>
        <taxon>Bacteria</taxon>
        <taxon>Pseudomonadati</taxon>
        <taxon>Bacteroidota</taxon>
        <taxon>Saprospiria</taxon>
        <taxon>Saprospirales</taxon>
        <taxon>Lewinellaceae</taxon>
        <taxon>Flavilitoribacter</taxon>
    </lineage>
</organism>
<keyword evidence="2" id="KW-1185">Reference proteome</keyword>
<dbReference type="EMBL" id="PDUD01000044">
    <property type="protein sequence ID" value="PHN02111.1"/>
    <property type="molecule type" value="Genomic_DNA"/>
</dbReference>
<comment type="caution">
    <text evidence="1">The sequence shown here is derived from an EMBL/GenBank/DDBJ whole genome shotgun (WGS) entry which is preliminary data.</text>
</comment>
<proteinExistence type="predicted"/>
<dbReference type="RefSeq" id="WP_099154450.1">
    <property type="nucleotide sequence ID" value="NZ_PDUD01000044.1"/>
</dbReference>
<gene>
    <name evidence="1" type="ORF">CRP01_33520</name>
</gene>
<name>A0A2D0N0R0_FLAN2</name>
<accession>A0A2D0N0R0</accession>